<gene>
    <name evidence="1" type="ORF">CGI_10019052</name>
</gene>
<dbReference type="InParanoid" id="K1R4H9"/>
<proteinExistence type="predicted"/>
<dbReference type="AlphaFoldDB" id="K1R4H9"/>
<reference evidence="1" key="1">
    <citation type="journal article" date="2012" name="Nature">
        <title>The oyster genome reveals stress adaptation and complexity of shell formation.</title>
        <authorList>
            <person name="Zhang G."/>
            <person name="Fang X."/>
            <person name="Guo X."/>
            <person name="Li L."/>
            <person name="Luo R."/>
            <person name="Xu F."/>
            <person name="Yang P."/>
            <person name="Zhang L."/>
            <person name="Wang X."/>
            <person name="Qi H."/>
            <person name="Xiong Z."/>
            <person name="Que H."/>
            <person name="Xie Y."/>
            <person name="Holland P.W."/>
            <person name="Paps J."/>
            <person name="Zhu Y."/>
            <person name="Wu F."/>
            <person name="Chen Y."/>
            <person name="Wang J."/>
            <person name="Peng C."/>
            <person name="Meng J."/>
            <person name="Yang L."/>
            <person name="Liu J."/>
            <person name="Wen B."/>
            <person name="Zhang N."/>
            <person name="Huang Z."/>
            <person name="Zhu Q."/>
            <person name="Feng Y."/>
            <person name="Mount A."/>
            <person name="Hedgecock D."/>
            <person name="Xu Z."/>
            <person name="Liu Y."/>
            <person name="Domazet-Loso T."/>
            <person name="Du Y."/>
            <person name="Sun X."/>
            <person name="Zhang S."/>
            <person name="Liu B."/>
            <person name="Cheng P."/>
            <person name="Jiang X."/>
            <person name="Li J."/>
            <person name="Fan D."/>
            <person name="Wang W."/>
            <person name="Fu W."/>
            <person name="Wang T."/>
            <person name="Wang B."/>
            <person name="Zhang J."/>
            <person name="Peng Z."/>
            <person name="Li Y."/>
            <person name="Li N."/>
            <person name="Wang J."/>
            <person name="Chen M."/>
            <person name="He Y."/>
            <person name="Tan F."/>
            <person name="Song X."/>
            <person name="Zheng Q."/>
            <person name="Huang R."/>
            <person name="Yang H."/>
            <person name="Du X."/>
            <person name="Chen L."/>
            <person name="Yang M."/>
            <person name="Gaffney P.M."/>
            <person name="Wang S."/>
            <person name="Luo L."/>
            <person name="She Z."/>
            <person name="Ming Y."/>
            <person name="Huang W."/>
            <person name="Zhang S."/>
            <person name="Huang B."/>
            <person name="Zhang Y."/>
            <person name="Qu T."/>
            <person name="Ni P."/>
            <person name="Miao G."/>
            <person name="Wang J."/>
            <person name="Wang Q."/>
            <person name="Steinberg C.E."/>
            <person name="Wang H."/>
            <person name="Li N."/>
            <person name="Qian L."/>
            <person name="Zhang G."/>
            <person name="Li Y."/>
            <person name="Yang H."/>
            <person name="Liu X."/>
            <person name="Wang J."/>
            <person name="Yin Y."/>
            <person name="Wang J."/>
        </authorList>
    </citation>
    <scope>NUCLEOTIDE SEQUENCE [LARGE SCALE GENOMIC DNA]</scope>
    <source>
        <strain evidence="1">05x7-T-G4-1.051#20</strain>
    </source>
</reference>
<evidence type="ECO:0000313" key="1">
    <source>
        <dbReference type="EMBL" id="EKC28826.1"/>
    </source>
</evidence>
<accession>K1R4H9</accession>
<dbReference type="EMBL" id="JH819089">
    <property type="protein sequence ID" value="EKC28826.1"/>
    <property type="molecule type" value="Genomic_DNA"/>
</dbReference>
<protein>
    <submittedName>
        <fullName evidence="1">Uncharacterized protein</fullName>
    </submittedName>
</protein>
<sequence length="62" mass="7040">MAGRLPAVVIDNGTGYAIRFICFPLNNKQEMHTSRVRYQGGRIFLLLSAHKFSHNTFKIDTS</sequence>
<organism evidence="1">
    <name type="scientific">Magallana gigas</name>
    <name type="common">Pacific oyster</name>
    <name type="synonym">Crassostrea gigas</name>
    <dbReference type="NCBI Taxonomy" id="29159"/>
    <lineage>
        <taxon>Eukaryota</taxon>
        <taxon>Metazoa</taxon>
        <taxon>Spiralia</taxon>
        <taxon>Lophotrochozoa</taxon>
        <taxon>Mollusca</taxon>
        <taxon>Bivalvia</taxon>
        <taxon>Autobranchia</taxon>
        <taxon>Pteriomorphia</taxon>
        <taxon>Ostreida</taxon>
        <taxon>Ostreoidea</taxon>
        <taxon>Ostreidae</taxon>
        <taxon>Magallana</taxon>
    </lineage>
</organism>
<name>K1R4H9_MAGGI</name>
<dbReference type="HOGENOM" id="CLU_2906225_0_0_1"/>